<comment type="similarity">
    <text evidence="2">Belongs to the glycosyltransferase 2 family.</text>
</comment>
<sequence>MANRVSVVIPTFNAGPDFEELLLQLDAQSGDFELEVVVVDSGSTDGTTELAARHGAVLHSVSKASFDHGATRDLGISLSSGEYVALTVQDAVPLDERWLATMVENLREDMRVAAVYGRHVPRSEAAPLTRALVGNLAVAGSERREQEIQDPDIYSGLPPAQRRRVAAFDNVSSCVRRSVWEEFPFGVADFAEDLRWGKKVVEAGYTIVYEPRSVVVHSHERGALYDLRRHYVDQLVLDELFGARMVPSLPRLIFGIPYSARHVYRLLRREEPAPEKRPKHLLDAATYALASQLGAYLGCKIPSLSRPSPKLHAKLHRILGKGV</sequence>
<gene>
    <name evidence="6" type="ORF">AVDCRST_MAG58-2456</name>
</gene>
<dbReference type="Pfam" id="PF00535">
    <property type="entry name" value="Glycos_transf_2"/>
    <property type="match status" value="1"/>
</dbReference>
<comment type="pathway">
    <text evidence="1">Cell wall biogenesis; cell wall polysaccharide biosynthesis.</text>
</comment>
<evidence type="ECO:0000256" key="3">
    <source>
        <dbReference type="ARBA" id="ARBA00022676"/>
    </source>
</evidence>
<dbReference type="EMBL" id="CADCVF010000051">
    <property type="protein sequence ID" value="CAA9460454.1"/>
    <property type="molecule type" value="Genomic_DNA"/>
</dbReference>
<organism evidence="6">
    <name type="scientific">uncultured Rubrobacteraceae bacterium</name>
    <dbReference type="NCBI Taxonomy" id="349277"/>
    <lineage>
        <taxon>Bacteria</taxon>
        <taxon>Bacillati</taxon>
        <taxon>Actinomycetota</taxon>
        <taxon>Rubrobacteria</taxon>
        <taxon>Rubrobacterales</taxon>
        <taxon>Rubrobacteraceae</taxon>
        <taxon>environmental samples</taxon>
    </lineage>
</organism>
<dbReference type="InterPro" id="IPR001173">
    <property type="entry name" value="Glyco_trans_2-like"/>
</dbReference>
<name>A0A6J4R0G9_9ACTN</name>
<accession>A0A6J4R0G9</accession>
<keyword evidence="4 6" id="KW-0808">Transferase</keyword>
<dbReference type="PANTHER" id="PTHR43179:SF12">
    <property type="entry name" value="GALACTOFURANOSYLTRANSFERASE GLFT2"/>
    <property type="match status" value="1"/>
</dbReference>
<evidence type="ECO:0000256" key="1">
    <source>
        <dbReference type="ARBA" id="ARBA00004776"/>
    </source>
</evidence>
<keyword evidence="3" id="KW-0328">Glycosyltransferase</keyword>
<dbReference type="PANTHER" id="PTHR43179">
    <property type="entry name" value="RHAMNOSYLTRANSFERASE WBBL"/>
    <property type="match status" value="1"/>
</dbReference>
<reference evidence="6" key="1">
    <citation type="submission" date="2020-02" db="EMBL/GenBank/DDBJ databases">
        <authorList>
            <person name="Meier V. D."/>
        </authorList>
    </citation>
    <scope>NUCLEOTIDE SEQUENCE</scope>
    <source>
        <strain evidence="6">AVDCRST_MAG58</strain>
    </source>
</reference>
<evidence type="ECO:0000313" key="6">
    <source>
        <dbReference type="EMBL" id="CAA9460454.1"/>
    </source>
</evidence>
<evidence type="ECO:0000256" key="2">
    <source>
        <dbReference type="ARBA" id="ARBA00006739"/>
    </source>
</evidence>
<proteinExistence type="inferred from homology"/>
<dbReference type="SUPFAM" id="SSF53448">
    <property type="entry name" value="Nucleotide-diphospho-sugar transferases"/>
    <property type="match status" value="1"/>
</dbReference>
<dbReference type="Gene3D" id="3.90.550.10">
    <property type="entry name" value="Spore Coat Polysaccharide Biosynthesis Protein SpsA, Chain A"/>
    <property type="match status" value="1"/>
</dbReference>
<evidence type="ECO:0000256" key="4">
    <source>
        <dbReference type="ARBA" id="ARBA00022679"/>
    </source>
</evidence>
<dbReference type="InterPro" id="IPR029044">
    <property type="entry name" value="Nucleotide-diphossugar_trans"/>
</dbReference>
<dbReference type="GO" id="GO:0016757">
    <property type="term" value="F:glycosyltransferase activity"/>
    <property type="evidence" value="ECO:0007669"/>
    <property type="project" value="UniProtKB-KW"/>
</dbReference>
<protein>
    <submittedName>
        <fullName evidence="6">Rhamnosyltransferase</fullName>
    </submittedName>
</protein>
<evidence type="ECO:0000259" key="5">
    <source>
        <dbReference type="Pfam" id="PF00535"/>
    </source>
</evidence>
<dbReference type="CDD" id="cd00761">
    <property type="entry name" value="Glyco_tranf_GTA_type"/>
    <property type="match status" value="1"/>
</dbReference>
<feature type="domain" description="Glycosyltransferase 2-like" evidence="5">
    <location>
        <begin position="6"/>
        <end position="131"/>
    </location>
</feature>
<dbReference type="AlphaFoldDB" id="A0A6J4R0G9"/>